<organism evidence="7 8">
    <name type="scientific">Lelliottia amnigena</name>
    <name type="common">Enterobacter amnigenus</name>
    <dbReference type="NCBI Taxonomy" id="61646"/>
    <lineage>
        <taxon>Bacteria</taxon>
        <taxon>Pseudomonadati</taxon>
        <taxon>Pseudomonadota</taxon>
        <taxon>Gammaproteobacteria</taxon>
        <taxon>Enterobacterales</taxon>
        <taxon>Enterobacteriaceae</taxon>
        <taxon>Lelliottia</taxon>
    </lineage>
</organism>
<keyword evidence="2 6" id="KW-0812">Transmembrane</keyword>
<accession>A0ABU7UEY4</accession>
<protein>
    <recommendedName>
        <fullName evidence="5">Uncharacterized protein YoaI</fullName>
    </recommendedName>
</protein>
<dbReference type="RefSeq" id="WP_331390322.1">
    <property type="nucleotide sequence ID" value="NZ_JAZKLB010000001.1"/>
</dbReference>
<gene>
    <name evidence="7" type="primary">yoaI</name>
    <name evidence="7" type="ORF">V4839_17440</name>
</gene>
<evidence type="ECO:0000256" key="2">
    <source>
        <dbReference type="ARBA" id="ARBA00022692"/>
    </source>
</evidence>
<feature type="transmembrane region" description="Helical" evidence="6">
    <location>
        <begin position="6"/>
        <end position="30"/>
    </location>
</feature>
<comment type="subcellular location">
    <subcellularLocation>
        <location evidence="1">Membrane</location>
        <topology evidence="1">Single-pass membrane protein</topology>
    </subcellularLocation>
</comment>
<comment type="caution">
    <text evidence="7">The sequence shown here is derived from an EMBL/GenBank/DDBJ whole genome shotgun (WGS) entry which is preliminary data.</text>
</comment>
<name>A0ABU7UEY4_LELAM</name>
<keyword evidence="4 6" id="KW-0472">Membrane</keyword>
<proteinExistence type="predicted"/>
<evidence type="ECO:0000256" key="5">
    <source>
        <dbReference type="ARBA" id="ARBA00035689"/>
    </source>
</evidence>
<evidence type="ECO:0000313" key="7">
    <source>
        <dbReference type="EMBL" id="MEE9685245.1"/>
    </source>
</evidence>
<evidence type="ECO:0000256" key="4">
    <source>
        <dbReference type="ARBA" id="ARBA00023136"/>
    </source>
</evidence>
<evidence type="ECO:0000256" key="3">
    <source>
        <dbReference type="ARBA" id="ARBA00022989"/>
    </source>
</evidence>
<dbReference type="NCBIfam" id="NF041475">
    <property type="entry name" value="membrane_YoaI"/>
    <property type="match status" value="1"/>
</dbReference>
<reference evidence="7 8" key="1">
    <citation type="submission" date="2023-10" db="EMBL/GenBank/DDBJ databases">
        <title>Wastewater isolates of ESBL- and carbapenemase-producing Gram-negative bacteria from New Zealand.</title>
        <authorList>
            <person name="Straub C."/>
            <person name="Weaver L."/>
            <person name="Cornelius A."/>
            <person name="Mcgill E."/>
            <person name="Dyet K."/>
            <person name="White L."/>
            <person name="Pattis I."/>
        </authorList>
    </citation>
    <scope>NUCLEOTIDE SEQUENCE [LARGE SCALE GENOMIC DNA]</scope>
    <source>
        <strain evidence="7 8">ESBL35</strain>
    </source>
</reference>
<sequence>MHDQMFIETLIISSSFFTIAMIIVASVMFLEKHH</sequence>
<keyword evidence="8" id="KW-1185">Reference proteome</keyword>
<dbReference type="InterPro" id="IPR048191">
    <property type="entry name" value="YoaI-like"/>
</dbReference>
<evidence type="ECO:0000256" key="6">
    <source>
        <dbReference type="SAM" id="Phobius"/>
    </source>
</evidence>
<evidence type="ECO:0000313" key="8">
    <source>
        <dbReference type="Proteomes" id="UP001335910"/>
    </source>
</evidence>
<evidence type="ECO:0000256" key="1">
    <source>
        <dbReference type="ARBA" id="ARBA00004167"/>
    </source>
</evidence>
<dbReference type="EMBL" id="JAZKLI010000001">
    <property type="protein sequence ID" value="MEE9685245.1"/>
    <property type="molecule type" value="Genomic_DNA"/>
</dbReference>
<keyword evidence="3 6" id="KW-1133">Transmembrane helix</keyword>
<dbReference type="Proteomes" id="UP001335910">
    <property type="component" value="Unassembled WGS sequence"/>
</dbReference>